<keyword evidence="1" id="KW-1133">Transmembrane helix</keyword>
<reference evidence="2 3" key="1">
    <citation type="submission" date="2019-01" db="EMBL/GenBank/DDBJ databases">
        <title>Complete genome sequence of Pantoea phage vB_PagM_LIET2.</title>
        <authorList>
            <person name="Truncaite L."/>
            <person name="Simoliuniene M."/>
            <person name="Kazlauskas D."/>
            <person name="Meskys R."/>
            <person name="Simoliunas E."/>
        </authorList>
    </citation>
    <scope>NUCLEOTIDE SEQUENCE [LARGE SCALE GENOMIC DNA]</scope>
</reference>
<keyword evidence="1" id="KW-0472">Membrane</keyword>
<dbReference type="EMBL" id="MK388689">
    <property type="protein sequence ID" value="QAX92354.1"/>
    <property type="molecule type" value="Genomic_DNA"/>
</dbReference>
<evidence type="ECO:0000256" key="1">
    <source>
        <dbReference type="SAM" id="Phobius"/>
    </source>
</evidence>
<evidence type="ECO:0000313" key="2">
    <source>
        <dbReference type="EMBL" id="QAX92354.1"/>
    </source>
</evidence>
<organism evidence="2 3">
    <name type="scientific">Pantoea phage vB_PagM_LIET2</name>
    <dbReference type="NCBI Taxonomy" id="2508071"/>
    <lineage>
        <taxon>Viruses</taxon>
        <taxon>Duplodnaviria</taxon>
        <taxon>Heunggongvirae</taxon>
        <taxon>Uroviricota</taxon>
        <taxon>Caudoviricetes</taxon>
        <taxon>Lietduovirus</taxon>
        <taxon>Lietduovirus LIET2</taxon>
    </lineage>
</organism>
<dbReference type="Proteomes" id="UP000289486">
    <property type="component" value="Segment"/>
</dbReference>
<proteinExistence type="predicted"/>
<sequence>MKMSSWSEKNITRRLTTCIKSITIFSIRRRCVRPPHEQGGLNMKLSYKGGTLKGSMIVSKSGVKTRDGEFGYDEISSVDIISTSSQQKQGGWMGRAVVGTLVAGPVGALVGAGTRSNKTLNNVAFMMTFKGGDTFFTEADSATFNTIYGRVLSANSAPSKPAAEPAAFSLSGKFSADPSWVKWGVVIFFVFMWLLMK</sequence>
<gene>
    <name evidence="2" type="ORF">LIET2_gp102</name>
</gene>
<accession>A0A411AW78</accession>
<feature type="transmembrane region" description="Helical" evidence="1">
    <location>
        <begin position="92"/>
        <end position="112"/>
    </location>
</feature>
<evidence type="ECO:0000313" key="3">
    <source>
        <dbReference type="Proteomes" id="UP000289486"/>
    </source>
</evidence>
<protein>
    <submittedName>
        <fullName evidence="2">Uncharacterized protein</fullName>
    </submittedName>
</protein>
<keyword evidence="1" id="KW-0812">Transmembrane</keyword>
<feature type="transmembrane region" description="Helical" evidence="1">
    <location>
        <begin position="180"/>
        <end position="196"/>
    </location>
</feature>
<name>A0A411AW78_9CAUD</name>
<keyword evidence="3" id="KW-1185">Reference proteome</keyword>